<dbReference type="Pfam" id="PF23356">
    <property type="entry name" value="TPR_PEP5_VPS11"/>
    <property type="match status" value="1"/>
</dbReference>
<dbReference type="InterPro" id="IPR013083">
    <property type="entry name" value="Znf_RING/FYVE/PHD"/>
</dbReference>
<dbReference type="InterPro" id="IPR001841">
    <property type="entry name" value="Znf_RING"/>
</dbReference>
<keyword evidence="4 10" id="KW-0863">Zinc-finger</keyword>
<keyword evidence="9" id="KW-0833">Ubl conjugation pathway</keyword>
<dbReference type="GO" id="GO:0000329">
    <property type="term" value="C:fungal-type vacuole membrane"/>
    <property type="evidence" value="ECO:0007669"/>
    <property type="project" value="UniProtKB-UniRule"/>
</dbReference>
<comment type="catalytic activity">
    <reaction evidence="9">
        <text>S-ubiquitinyl-[E2 ubiquitin-conjugating enzyme]-L-cysteine + [acceptor protein]-L-lysine = [E2 ubiquitin-conjugating enzyme]-L-cysteine + N(6)-ubiquitinyl-[acceptor protein]-L-lysine.</text>
        <dbReference type="EC" id="2.3.2.27"/>
    </reaction>
</comment>
<evidence type="ECO:0000259" key="11">
    <source>
        <dbReference type="PROSITE" id="PS50089"/>
    </source>
</evidence>
<dbReference type="Proteomes" id="UP000095038">
    <property type="component" value="Unassembled WGS sequence"/>
</dbReference>
<organism evidence="12 13">
    <name type="scientific">Ascoidea rubescens DSM 1968</name>
    <dbReference type="NCBI Taxonomy" id="1344418"/>
    <lineage>
        <taxon>Eukaryota</taxon>
        <taxon>Fungi</taxon>
        <taxon>Dikarya</taxon>
        <taxon>Ascomycota</taxon>
        <taxon>Saccharomycotina</taxon>
        <taxon>Saccharomycetes</taxon>
        <taxon>Ascoideaceae</taxon>
        <taxon>Ascoidea</taxon>
    </lineage>
</organism>
<dbReference type="GO" id="GO:0030674">
    <property type="term" value="F:protein-macromolecule adaptor activity"/>
    <property type="evidence" value="ECO:0007669"/>
    <property type="project" value="TreeGrafter"/>
</dbReference>
<dbReference type="PANTHER" id="PTHR23323">
    <property type="entry name" value="VACUOLAR PROTEIN SORTING-ASSOCIATED PROTEIN"/>
    <property type="match status" value="1"/>
</dbReference>
<dbReference type="RefSeq" id="XP_020045661.1">
    <property type="nucleotide sequence ID" value="XM_020190779.1"/>
</dbReference>
<dbReference type="PIRSF" id="PIRSF007860">
    <property type="entry name" value="VPS11"/>
    <property type="match status" value="1"/>
</dbReference>
<dbReference type="GO" id="GO:0048284">
    <property type="term" value="P:organelle fusion"/>
    <property type="evidence" value="ECO:0007669"/>
    <property type="project" value="TreeGrafter"/>
</dbReference>
<dbReference type="Pfam" id="PF12451">
    <property type="entry name" value="VPS11_C"/>
    <property type="match status" value="1"/>
</dbReference>
<keyword evidence="9" id="KW-0926">Vacuole</keyword>
<protein>
    <recommendedName>
        <fullName evidence="9">E3 ubiquitin-protein ligase PEP5</fullName>
        <ecNumber evidence="9">2.3.2.27</ecNumber>
    </recommendedName>
</protein>
<evidence type="ECO:0000256" key="6">
    <source>
        <dbReference type="ARBA" id="ARBA00022927"/>
    </source>
</evidence>
<dbReference type="InterPro" id="IPR036322">
    <property type="entry name" value="WD40_repeat_dom_sf"/>
</dbReference>
<dbReference type="GO" id="GO:0006886">
    <property type="term" value="P:intracellular protein transport"/>
    <property type="evidence" value="ECO:0007669"/>
    <property type="project" value="UniProtKB-UniRule"/>
</dbReference>
<evidence type="ECO:0000256" key="9">
    <source>
        <dbReference type="PIRNR" id="PIRNR007860"/>
    </source>
</evidence>
<dbReference type="FunCoup" id="A0A1D2VCA6">
    <property type="interactions" value="602"/>
</dbReference>
<dbReference type="InterPro" id="IPR057308">
    <property type="entry name" value="CHCR_PEP5_VPS11"/>
</dbReference>
<evidence type="ECO:0000256" key="10">
    <source>
        <dbReference type="PROSITE-ProRule" id="PRU00175"/>
    </source>
</evidence>
<accession>A0A1D2VCA6</accession>
<dbReference type="OrthoDB" id="26184at2759"/>
<feature type="domain" description="RING-type" evidence="11">
    <location>
        <begin position="929"/>
        <end position="978"/>
    </location>
</feature>
<evidence type="ECO:0000256" key="1">
    <source>
        <dbReference type="ARBA" id="ARBA00007070"/>
    </source>
</evidence>
<dbReference type="CDD" id="cd16688">
    <property type="entry name" value="RING-H2_Vps11"/>
    <property type="match status" value="1"/>
</dbReference>
<dbReference type="SUPFAM" id="SSF50978">
    <property type="entry name" value="WD40 repeat-like"/>
    <property type="match status" value="1"/>
</dbReference>
<dbReference type="PROSITE" id="PS50089">
    <property type="entry name" value="ZF_RING_2"/>
    <property type="match status" value="1"/>
</dbReference>
<dbReference type="InParanoid" id="A0A1D2VCA6"/>
<dbReference type="GO" id="GO:0006904">
    <property type="term" value="P:vesicle docking involved in exocytosis"/>
    <property type="evidence" value="ECO:0007669"/>
    <property type="project" value="TreeGrafter"/>
</dbReference>
<dbReference type="GO" id="GO:0007033">
    <property type="term" value="P:vacuole organization"/>
    <property type="evidence" value="ECO:0007669"/>
    <property type="project" value="TreeGrafter"/>
</dbReference>
<keyword evidence="2 9" id="KW-0813">Transport</keyword>
<reference evidence="13" key="1">
    <citation type="submission" date="2016-05" db="EMBL/GenBank/DDBJ databases">
        <title>Comparative genomics of biotechnologically important yeasts.</title>
        <authorList>
            <consortium name="DOE Joint Genome Institute"/>
            <person name="Riley R."/>
            <person name="Haridas S."/>
            <person name="Wolfe K.H."/>
            <person name="Lopes M.R."/>
            <person name="Hittinger C.T."/>
            <person name="Goker M."/>
            <person name="Salamov A."/>
            <person name="Wisecaver J."/>
            <person name="Long T.M."/>
            <person name="Aerts A.L."/>
            <person name="Barry K."/>
            <person name="Choi C."/>
            <person name="Clum A."/>
            <person name="Coughlan A.Y."/>
            <person name="Deshpande S."/>
            <person name="Douglass A.P."/>
            <person name="Hanson S.J."/>
            <person name="Klenk H.-P."/>
            <person name="Labutti K."/>
            <person name="Lapidus A."/>
            <person name="Lindquist E."/>
            <person name="Lipzen A."/>
            <person name="Meier-Kolthoff J.P."/>
            <person name="Ohm R.A."/>
            <person name="Otillar R.P."/>
            <person name="Pangilinan J."/>
            <person name="Peng Y."/>
            <person name="Rokas A."/>
            <person name="Rosa C.A."/>
            <person name="Scheuner C."/>
            <person name="Sibirny A.A."/>
            <person name="Slot J.C."/>
            <person name="Stielow J.B."/>
            <person name="Sun H."/>
            <person name="Kurtzman C.P."/>
            <person name="Blackwell M."/>
            <person name="Grigoriev I.V."/>
            <person name="Jeffries T.W."/>
        </authorList>
    </citation>
    <scope>NUCLEOTIDE SEQUENCE [LARGE SCALE GENOMIC DNA]</scope>
    <source>
        <strain evidence="13">DSM 1968</strain>
    </source>
</reference>
<evidence type="ECO:0000256" key="8">
    <source>
        <dbReference type="ARBA" id="ARBA00029433"/>
    </source>
</evidence>
<sequence length="1033" mass="120598">MSLSSWRQINFFNYTPIKDPFFNTDNPLYSDPNLSSICSTSNPDYLIIATDNAIIKIINKTFQVVYQFQAYELGTNITFLNSNNNNNLKFLVSIGEKQGHPIVLKLWNLNKFIKYINSPSNNYNLEILDNIFNYHSVVQIHNGNNQYPLSTFSNNLEFSLLAFGFTNGSTILVRGDLVHDKGSRQRIIYQSNNDPITGNDPNNNINITAINNINDDNPITQSVLNSNDYLLYIITTSKILVFETNGKSINKPLHVLENHYGSNLYCNDILYNNNLIISNSITNSIDFYNFKYSKINSISNLNFNKLKLFNYLNKYLLIVSSIDTSFTLNINKKTNNILNLSSNNSFKTTRILMLDYTHNFITFNLTISNNISNIFFMWNNLYLLSTNGILYKLSEKSINQKIELLIQRNLYPISIQLVQEQLILQDLLLIKKKYGDYLFSKNEFEDSINQYIQAIELNNNNITIDIILKFKNNDKILLLTSYLENLFSFQKKLFYKKYLTLLLCNYCKLKDLNKLNNFIHQIEIIKFQSITNNDLLLKINFYKIALKFSLIFKNYSLILELLINKFKSYKLSLNFLRVLQINDLLNLLISDSNANYAKILLHYLPIETTKLLIDVFTGIYKPQGSEELIYKQFDALISPILLFKVIIPGVTSSSQLETQLKKQIPTYQPPRPRLIFSSFVNNPSEFVIFLEACLQSFDKFDKFNTNVKDKKDLLITLFEMYLTLSNDLSYSKDKKNKKEWESKAIKLYKSYKELMDYTSVLLICNLNNFQNDDLLLDENENDNPRRYNHVELLRSSLLSGNISRSIKILRKFGDKLPELYNVTLILIIKLNSNDFLNKKFGIKNFLILLNKILKYNLMSLIDLIKILSLNNLIKIKFIKHFLINYINFKNFEIEKNLKLYNYYKREIESDIDLNDGEEDDFIVLNNLKCNVCSQTLDFPIIHFICHHSYHQRCLSDYNYDINGSENNNIDKTRKCPKCVSEMDAIKAIRASQDEIGERNDLFKIALKDSDDKFKVITDFYGRGAMEQVRYVLQ</sequence>
<dbReference type="GeneID" id="30964415"/>
<dbReference type="InterPro" id="IPR016528">
    <property type="entry name" value="VPS11"/>
</dbReference>
<dbReference type="PANTHER" id="PTHR23323:SF24">
    <property type="entry name" value="VACUOLAR PROTEIN SORTING-ASSOCIATED PROTEIN 11 HOMOLOG"/>
    <property type="match status" value="1"/>
</dbReference>
<dbReference type="EMBL" id="KV454486">
    <property type="protein sequence ID" value="ODV59354.1"/>
    <property type="molecule type" value="Genomic_DNA"/>
</dbReference>
<comment type="subcellular location">
    <subcellularLocation>
        <location evidence="8">Endomembrane system</location>
        <topology evidence="8">Peripheral membrane protein</topology>
        <orientation evidence="8">Cytoplasmic side</orientation>
    </subcellularLocation>
    <subcellularLocation>
        <location evidence="9">Vacuole membrane</location>
        <topology evidence="9">Peripheral membrane protein</topology>
        <orientation evidence="9">Cytoplasmic side</orientation>
    </subcellularLocation>
</comment>
<dbReference type="Gene3D" id="3.30.40.10">
    <property type="entry name" value="Zinc/RING finger domain, C3HC4 (zinc finger)"/>
    <property type="match status" value="1"/>
</dbReference>
<evidence type="ECO:0000256" key="3">
    <source>
        <dbReference type="ARBA" id="ARBA00022723"/>
    </source>
</evidence>
<dbReference type="AlphaFoldDB" id="A0A1D2VCA6"/>
<dbReference type="GO" id="GO:0061630">
    <property type="term" value="F:ubiquitin protein ligase activity"/>
    <property type="evidence" value="ECO:0007669"/>
    <property type="project" value="UniProtKB-EC"/>
</dbReference>
<evidence type="ECO:0000256" key="5">
    <source>
        <dbReference type="ARBA" id="ARBA00022833"/>
    </source>
</evidence>
<evidence type="ECO:0000313" key="12">
    <source>
        <dbReference type="EMBL" id="ODV59354.1"/>
    </source>
</evidence>
<keyword evidence="5" id="KW-0862">Zinc</keyword>
<evidence type="ECO:0000313" key="13">
    <source>
        <dbReference type="Proteomes" id="UP000095038"/>
    </source>
</evidence>
<keyword evidence="7 9" id="KW-0472">Membrane</keyword>
<keyword evidence="3" id="KW-0479">Metal-binding</keyword>
<gene>
    <name evidence="12" type="ORF">ASCRUDRAFT_37590</name>
</gene>
<dbReference type="GO" id="GO:0030897">
    <property type="term" value="C:HOPS complex"/>
    <property type="evidence" value="ECO:0007669"/>
    <property type="project" value="UniProtKB-UniRule"/>
</dbReference>
<name>A0A1D2VCA6_9ASCO</name>
<dbReference type="InterPro" id="IPR024763">
    <property type="entry name" value="VPS11_C"/>
</dbReference>
<dbReference type="EC" id="2.3.2.27" evidence="9"/>
<dbReference type="GO" id="GO:0008270">
    <property type="term" value="F:zinc ion binding"/>
    <property type="evidence" value="ECO:0007669"/>
    <property type="project" value="UniProtKB-KW"/>
</dbReference>
<dbReference type="GO" id="GO:0007032">
    <property type="term" value="P:endosome organization"/>
    <property type="evidence" value="ECO:0007669"/>
    <property type="project" value="TreeGrafter"/>
</dbReference>
<dbReference type="GO" id="GO:0033263">
    <property type="term" value="C:CORVET complex"/>
    <property type="evidence" value="ECO:0007669"/>
    <property type="project" value="UniProtKB-UniRule"/>
</dbReference>
<dbReference type="Pfam" id="PF23341">
    <property type="entry name" value="PEP5_VPS11_N"/>
    <property type="match status" value="1"/>
</dbReference>
<keyword evidence="9" id="KW-0808">Transferase</keyword>
<keyword evidence="13" id="KW-1185">Reference proteome</keyword>
<keyword evidence="6 9" id="KW-0653">Protein transport</keyword>
<evidence type="ECO:0000256" key="7">
    <source>
        <dbReference type="ARBA" id="ARBA00023136"/>
    </source>
</evidence>
<evidence type="ECO:0000256" key="4">
    <source>
        <dbReference type="ARBA" id="ARBA00022771"/>
    </source>
</evidence>
<dbReference type="SUPFAM" id="SSF57850">
    <property type="entry name" value="RING/U-box"/>
    <property type="match status" value="1"/>
</dbReference>
<dbReference type="InterPro" id="IPR057307">
    <property type="entry name" value="PEP5_VPS11_N"/>
</dbReference>
<comment type="similarity">
    <text evidence="1 9">Belongs to the VPS11 family.</text>
</comment>
<comment type="subunit">
    <text evidence="9">Component of the homotypic vacuole fusion and vacuole protein sorting (HOPS) complex. Component of the class C core vacuole/endosome tethering (CORVET) complex.</text>
</comment>
<dbReference type="STRING" id="1344418.A0A1D2VCA6"/>
<evidence type="ECO:0000256" key="2">
    <source>
        <dbReference type="ARBA" id="ARBA00022448"/>
    </source>
</evidence>
<proteinExistence type="inferred from homology"/>